<proteinExistence type="predicted"/>
<feature type="non-terminal residue" evidence="2">
    <location>
        <position position="229"/>
    </location>
</feature>
<evidence type="ECO:0000313" key="2">
    <source>
        <dbReference type="EMBL" id="GER27247.1"/>
    </source>
</evidence>
<comment type="caution">
    <text evidence="2">The sequence shown here is derived from an EMBL/GenBank/DDBJ whole genome shotgun (WGS) entry which is preliminary data.</text>
</comment>
<reference evidence="3" key="1">
    <citation type="journal article" date="2019" name="Curr. Biol.">
        <title>Genome Sequence of Striga asiatica Provides Insight into the Evolution of Plant Parasitism.</title>
        <authorList>
            <person name="Yoshida S."/>
            <person name="Kim S."/>
            <person name="Wafula E.K."/>
            <person name="Tanskanen J."/>
            <person name="Kim Y.M."/>
            <person name="Honaas L."/>
            <person name="Yang Z."/>
            <person name="Spallek T."/>
            <person name="Conn C.E."/>
            <person name="Ichihashi Y."/>
            <person name="Cheong K."/>
            <person name="Cui S."/>
            <person name="Der J.P."/>
            <person name="Gundlach H."/>
            <person name="Jiao Y."/>
            <person name="Hori C."/>
            <person name="Ishida J.K."/>
            <person name="Kasahara H."/>
            <person name="Kiba T."/>
            <person name="Kim M.S."/>
            <person name="Koo N."/>
            <person name="Laohavisit A."/>
            <person name="Lee Y.H."/>
            <person name="Lumba S."/>
            <person name="McCourt P."/>
            <person name="Mortimer J.C."/>
            <person name="Mutuku J.M."/>
            <person name="Nomura T."/>
            <person name="Sasaki-Sekimoto Y."/>
            <person name="Seto Y."/>
            <person name="Wang Y."/>
            <person name="Wakatake T."/>
            <person name="Sakakibara H."/>
            <person name="Demura T."/>
            <person name="Yamaguchi S."/>
            <person name="Yoneyama K."/>
            <person name="Manabe R.I."/>
            <person name="Nelson D.C."/>
            <person name="Schulman A.H."/>
            <person name="Timko M.P."/>
            <person name="dePamphilis C.W."/>
            <person name="Choi D."/>
            <person name="Shirasu K."/>
        </authorList>
    </citation>
    <scope>NUCLEOTIDE SEQUENCE [LARGE SCALE GENOMIC DNA]</scope>
    <source>
        <strain evidence="3">cv. UVA1</strain>
    </source>
</reference>
<evidence type="ECO:0000313" key="3">
    <source>
        <dbReference type="Proteomes" id="UP000325081"/>
    </source>
</evidence>
<sequence>MPPDTTYIQINHILQSSFSTLNSNFIICGITMGKAEVKPQAQAEEIHKENVQVDIASISDLKTIRPNTYEQQQKSKEHRKLRFATAYNRTGLSRKSHEKVFGLFAFLSDSPTSRWSALRCLPKTLFMAPISVGSGSKTRATSLTFGVDSWVQLVGIPGSVAGLVGVQCQAGCGSSRTGSGLDRTGLAGSGQLASGPDRPRWNWASVAGPRLVAAGPGRTLGWRRCTRAE</sequence>
<dbReference type="EMBL" id="BKCP01001669">
    <property type="protein sequence ID" value="GER27247.1"/>
    <property type="molecule type" value="Genomic_DNA"/>
</dbReference>
<gene>
    <name evidence="2" type="ORF">STAS_02955</name>
</gene>
<organism evidence="2 3">
    <name type="scientific">Striga asiatica</name>
    <name type="common">Asiatic witchweed</name>
    <name type="synonym">Buchnera asiatica</name>
    <dbReference type="NCBI Taxonomy" id="4170"/>
    <lineage>
        <taxon>Eukaryota</taxon>
        <taxon>Viridiplantae</taxon>
        <taxon>Streptophyta</taxon>
        <taxon>Embryophyta</taxon>
        <taxon>Tracheophyta</taxon>
        <taxon>Spermatophyta</taxon>
        <taxon>Magnoliopsida</taxon>
        <taxon>eudicotyledons</taxon>
        <taxon>Gunneridae</taxon>
        <taxon>Pentapetalae</taxon>
        <taxon>asterids</taxon>
        <taxon>lamiids</taxon>
        <taxon>Lamiales</taxon>
        <taxon>Orobanchaceae</taxon>
        <taxon>Buchnereae</taxon>
        <taxon>Striga</taxon>
    </lineage>
</organism>
<dbReference type="Proteomes" id="UP000325081">
    <property type="component" value="Unassembled WGS sequence"/>
</dbReference>
<name>A0A5A7P3S2_STRAF</name>
<keyword evidence="3" id="KW-1185">Reference proteome</keyword>
<feature type="region of interest" description="Disordered" evidence="1">
    <location>
        <begin position="175"/>
        <end position="195"/>
    </location>
</feature>
<accession>A0A5A7P3S2</accession>
<evidence type="ECO:0000256" key="1">
    <source>
        <dbReference type="SAM" id="MobiDB-lite"/>
    </source>
</evidence>
<protein>
    <submittedName>
        <fullName evidence="2">WAPL (Wings apart-like protein regulation ofheterochromatin) protein</fullName>
    </submittedName>
</protein>
<dbReference type="AlphaFoldDB" id="A0A5A7P3S2"/>